<dbReference type="AlphaFoldDB" id="A0A2T8I1J6"/>
<reference evidence="2" key="1">
    <citation type="submission" date="2018-04" db="EMBL/GenBank/DDBJ databases">
        <title>WGS assembly of Panicum hallii.</title>
        <authorList>
            <person name="Lovell J."/>
            <person name="Jenkins J."/>
            <person name="Lowry D."/>
            <person name="Mamidi S."/>
            <person name="Sreedasyam A."/>
            <person name="Weng X."/>
            <person name="Barry K."/>
            <person name="Bonette J."/>
            <person name="Campitelli B."/>
            <person name="Daum C."/>
            <person name="Gordon S."/>
            <person name="Gould B."/>
            <person name="Lipzen A."/>
            <person name="Macqueen A."/>
            <person name="Palacio-Mejia J."/>
            <person name="Plott C."/>
            <person name="Shakirov E."/>
            <person name="Shu S."/>
            <person name="Yoshinaga Y."/>
            <person name="Zane M."/>
            <person name="Rokhsar D."/>
            <person name="Grimwood J."/>
            <person name="Schmutz J."/>
            <person name="Juenger T."/>
        </authorList>
    </citation>
    <scope>NUCLEOTIDE SEQUENCE [LARGE SCALE GENOMIC DNA]</scope>
    <source>
        <strain evidence="2">FIL2</strain>
    </source>
</reference>
<feature type="compositionally biased region" description="Gly residues" evidence="1">
    <location>
        <begin position="24"/>
        <end position="35"/>
    </location>
</feature>
<proteinExistence type="predicted"/>
<organism evidence="2">
    <name type="scientific">Panicum hallii</name>
    <dbReference type="NCBI Taxonomy" id="206008"/>
    <lineage>
        <taxon>Eukaryota</taxon>
        <taxon>Viridiplantae</taxon>
        <taxon>Streptophyta</taxon>
        <taxon>Embryophyta</taxon>
        <taxon>Tracheophyta</taxon>
        <taxon>Spermatophyta</taxon>
        <taxon>Magnoliopsida</taxon>
        <taxon>Liliopsida</taxon>
        <taxon>Poales</taxon>
        <taxon>Poaceae</taxon>
        <taxon>PACMAD clade</taxon>
        <taxon>Panicoideae</taxon>
        <taxon>Panicodae</taxon>
        <taxon>Paniceae</taxon>
        <taxon>Panicinae</taxon>
        <taxon>Panicum</taxon>
        <taxon>Panicum sect. Panicum</taxon>
    </lineage>
</organism>
<name>A0A2T8I1J6_9POAL</name>
<feature type="compositionally biased region" description="Low complexity" evidence="1">
    <location>
        <begin position="161"/>
        <end position="179"/>
    </location>
</feature>
<evidence type="ECO:0000256" key="1">
    <source>
        <dbReference type="SAM" id="MobiDB-lite"/>
    </source>
</evidence>
<feature type="compositionally biased region" description="Basic and acidic residues" evidence="1">
    <location>
        <begin position="74"/>
        <end position="83"/>
    </location>
</feature>
<accession>A0A2T8I1J6</accession>
<sequence>MQHVAAPRPEQIGASRDHQRVLRGGAGPAAGGRDAGAGPPPPQGWPLRRLLGSRLQHCLQHHLLLQQPRPPAQARRDHAHEAEGGGGGSGEEAAEEGALPGRRGHRRRQVLVPAPPPPPRHALRRAVARGARSRSSPTTSATSGFPRRSSISAWPGPTPSSPCGSSWRTAATPAAASASPPGPPRRP</sequence>
<dbReference type="EMBL" id="CM008054">
    <property type="protein sequence ID" value="PVH31523.1"/>
    <property type="molecule type" value="Genomic_DNA"/>
</dbReference>
<dbReference type="Gramene" id="PVH31523">
    <property type="protein sequence ID" value="PVH31523"/>
    <property type="gene ID" value="PAHAL_9G169700"/>
</dbReference>
<protein>
    <submittedName>
        <fullName evidence="2">Uncharacterized protein</fullName>
    </submittedName>
</protein>
<feature type="compositionally biased region" description="Low complexity" evidence="1">
    <location>
        <begin position="128"/>
        <end position="144"/>
    </location>
</feature>
<gene>
    <name evidence="2" type="ORF">PAHAL_9G169700</name>
</gene>
<feature type="compositionally biased region" description="Low complexity" evidence="1">
    <location>
        <begin position="45"/>
        <end position="67"/>
    </location>
</feature>
<evidence type="ECO:0000313" key="2">
    <source>
        <dbReference type="EMBL" id="PVH31523.1"/>
    </source>
</evidence>
<dbReference type="Proteomes" id="UP000243499">
    <property type="component" value="Chromosome 9"/>
</dbReference>
<feature type="region of interest" description="Disordered" evidence="1">
    <location>
        <begin position="1"/>
        <end position="187"/>
    </location>
</feature>